<evidence type="ECO:0000313" key="4">
    <source>
        <dbReference type="EMBL" id="NYG00315.1"/>
    </source>
</evidence>
<comment type="caution">
    <text evidence="4">The sequence shown here is derived from an EMBL/GenBank/DDBJ whole genome shotgun (WGS) entry which is preliminary data.</text>
</comment>
<dbReference type="EMBL" id="JACCCZ010000001">
    <property type="protein sequence ID" value="NYG00315.1"/>
    <property type="molecule type" value="Genomic_DNA"/>
</dbReference>
<dbReference type="Gene3D" id="1.10.10.2840">
    <property type="entry name" value="PucR C-terminal helix-turn-helix domain"/>
    <property type="match status" value="1"/>
</dbReference>
<comment type="similarity">
    <text evidence="1">Belongs to the CdaR family.</text>
</comment>
<dbReference type="InterPro" id="IPR041522">
    <property type="entry name" value="CdaR_GGDEF"/>
</dbReference>
<protein>
    <recommendedName>
        <fullName evidence="6">PucR family transcriptional regulator</fullName>
    </recommendedName>
</protein>
<dbReference type="AlphaFoldDB" id="A0A852W1M2"/>
<keyword evidence="5" id="KW-1185">Reference proteome</keyword>
<dbReference type="PANTHER" id="PTHR33744:SF1">
    <property type="entry name" value="DNA-BINDING TRANSCRIPTIONAL ACTIVATOR ADER"/>
    <property type="match status" value="1"/>
</dbReference>
<organism evidence="4 5">
    <name type="scientific">Pseudonocardia alni</name>
    <name type="common">Amycolata alni</name>
    <dbReference type="NCBI Taxonomy" id="33907"/>
    <lineage>
        <taxon>Bacteria</taxon>
        <taxon>Bacillati</taxon>
        <taxon>Actinomycetota</taxon>
        <taxon>Actinomycetes</taxon>
        <taxon>Pseudonocardiales</taxon>
        <taxon>Pseudonocardiaceae</taxon>
        <taxon>Pseudonocardia</taxon>
    </lineage>
</organism>
<feature type="domain" description="CdaR GGDEF-like" evidence="3">
    <location>
        <begin position="263"/>
        <end position="383"/>
    </location>
</feature>
<gene>
    <name evidence="4" type="ORF">HDA37_000600</name>
</gene>
<evidence type="ECO:0000313" key="5">
    <source>
        <dbReference type="Proteomes" id="UP000549695"/>
    </source>
</evidence>
<dbReference type="PANTHER" id="PTHR33744">
    <property type="entry name" value="CARBOHYDRATE DIACID REGULATOR"/>
    <property type="match status" value="1"/>
</dbReference>
<evidence type="ECO:0000256" key="1">
    <source>
        <dbReference type="ARBA" id="ARBA00006754"/>
    </source>
</evidence>
<reference evidence="4 5" key="1">
    <citation type="submission" date="2020-07" db="EMBL/GenBank/DDBJ databases">
        <title>Sequencing the genomes of 1000 actinobacteria strains.</title>
        <authorList>
            <person name="Klenk H.-P."/>
        </authorList>
    </citation>
    <scope>NUCLEOTIDE SEQUENCE [LARGE SCALE GENOMIC DNA]</scope>
    <source>
        <strain evidence="4 5">DSM 44749</strain>
    </source>
</reference>
<evidence type="ECO:0008006" key="6">
    <source>
        <dbReference type="Google" id="ProtNLM"/>
    </source>
</evidence>
<dbReference type="InterPro" id="IPR042070">
    <property type="entry name" value="PucR_C-HTH_sf"/>
</dbReference>
<feature type="domain" description="PucR C-terminal helix-turn-helix" evidence="2">
    <location>
        <begin position="432"/>
        <end position="489"/>
    </location>
</feature>
<dbReference type="InterPro" id="IPR051448">
    <property type="entry name" value="CdaR-like_regulators"/>
</dbReference>
<dbReference type="GeneID" id="98055590"/>
<dbReference type="Pfam" id="PF13556">
    <property type="entry name" value="HTH_30"/>
    <property type="match status" value="1"/>
</dbReference>
<name>A0A852W1M2_PSEA5</name>
<dbReference type="InterPro" id="IPR025736">
    <property type="entry name" value="PucR_C-HTH_dom"/>
</dbReference>
<evidence type="ECO:0000259" key="3">
    <source>
        <dbReference type="Pfam" id="PF17853"/>
    </source>
</evidence>
<dbReference type="Proteomes" id="UP000549695">
    <property type="component" value="Unassembled WGS sequence"/>
</dbReference>
<proteinExistence type="inferred from homology"/>
<dbReference type="RefSeq" id="WP_179760158.1">
    <property type="nucleotide sequence ID" value="NZ_BAAAJZ010000011.1"/>
</dbReference>
<evidence type="ECO:0000259" key="2">
    <source>
        <dbReference type="Pfam" id="PF13556"/>
    </source>
</evidence>
<dbReference type="Pfam" id="PF17853">
    <property type="entry name" value="GGDEF_2"/>
    <property type="match status" value="1"/>
</dbReference>
<sequence>MTGDLRLPGLLAHPDWAAVTTLGGPAPDGAGIERVVTVADLHADPGDARAALLTVAVSAPREDWHLDVLLRRAVAAGAAAVLLAGDDPLHPASRLLAGRIGLPVLGAPDALAAALTAVRLLQEPDQVVAALVGRTATVCGVPHGGVDDLVADLARTWRRPVWLLDPGGSVVAGADATGSATPPPVPGAALLEVAFGSGPPDGRLAVAEPEGVPAETAALRAALAVAANSVRQRLAEQRLTVERDARLRTALLAEILQAGDPVPGGLRRRALDAGWSLDGWHAGLRIDVPSSVDVVAAREQVLRAVETARLRAVVVEQGPGWSAWTTFDHQPTAGELQQHATAARRTQWLLRESLPTSTGVGRVHRGAGGLARTLGEAGDAARLAAERTTSGRFVHVDRLGLGALLLAWTRTDTFLPAARSMLEPLQGRPGDLLTTLTAYLDAESSLTETAAVLGVHRNTVATRIERVRHVLGVDLADPDERLALHLACRSVLFHS</sequence>
<accession>A0A852W1M2</accession>